<accession>A0A5P3XG02</accession>
<evidence type="ECO:0000313" key="1">
    <source>
        <dbReference type="EMBL" id="QEZ69300.1"/>
    </source>
</evidence>
<proteinExistence type="predicted"/>
<dbReference type="AlphaFoldDB" id="A0A5P3XG02"/>
<dbReference type="EMBL" id="CP032452">
    <property type="protein sequence ID" value="QEZ69300.1"/>
    <property type="molecule type" value="Genomic_DNA"/>
</dbReference>
<sequence>MRPPRALTLTWHPFSLSYGVILPSSLTTVLSLALGYSPHPPVSVCGTGTFNLDRNFSRQCEISYFAT</sequence>
<name>A0A5P3XG02_PARBF</name>
<evidence type="ECO:0000313" key="2">
    <source>
        <dbReference type="Proteomes" id="UP000326961"/>
    </source>
</evidence>
<gene>
    <name evidence="1" type="ORF">D4A35_10350</name>
</gene>
<organism evidence="1 2">
    <name type="scientific">Paraclostridium bifermentans</name>
    <name type="common">Clostridium bifermentans</name>
    <dbReference type="NCBI Taxonomy" id="1490"/>
    <lineage>
        <taxon>Bacteria</taxon>
        <taxon>Bacillati</taxon>
        <taxon>Bacillota</taxon>
        <taxon>Clostridia</taxon>
        <taxon>Peptostreptococcales</taxon>
        <taxon>Peptostreptococcaceae</taxon>
        <taxon>Paraclostridium</taxon>
    </lineage>
</organism>
<protein>
    <submittedName>
        <fullName evidence="1">Uncharacterized protein</fullName>
    </submittedName>
</protein>
<dbReference type="Proteomes" id="UP000326961">
    <property type="component" value="Chromosome"/>
</dbReference>
<reference evidence="1 2" key="1">
    <citation type="submission" date="2018-09" db="EMBL/GenBank/DDBJ databases">
        <title>A clostridial neurotoxin that targets Anopheles mosquitoes.</title>
        <authorList>
            <person name="Contreras E."/>
            <person name="Masuyer G."/>
            <person name="Qureshi N."/>
            <person name="Chawla S."/>
            <person name="Lim H.L."/>
            <person name="Chen J."/>
            <person name="Stenmark P."/>
            <person name="Gill S."/>
        </authorList>
    </citation>
    <scope>NUCLEOTIDE SEQUENCE [LARGE SCALE GENOMIC DNA]</scope>
    <source>
        <strain evidence="1 2">Cbm</strain>
    </source>
</reference>